<name>A0A427TWY7_9BACI</name>
<dbReference type="InterPro" id="IPR042183">
    <property type="entry name" value="MmgE/PrpD_sf_1"/>
</dbReference>
<proteinExistence type="inferred from homology"/>
<evidence type="ECO:0000313" key="4">
    <source>
        <dbReference type="EMBL" id="RSD29037.1"/>
    </source>
</evidence>
<dbReference type="InterPro" id="IPR045336">
    <property type="entry name" value="MmgE_PrpD_N"/>
</dbReference>
<sequence length="272" mass="30651">MHKRLIYCGFTSGWYICLLVRGVGIKYLHAGNAAKNGIHSALLAELGFAGPAGFLEHQEGFAQAYANDYDLESVKNDLGSSFEICNTFRKKHFICGHIFPVIEALPNTHQIQNIEHISAIRVYTYKAASVLTNKNPTSFAEAKFSIPYCISSFLLYNMIKDCFEDKAAIDSLNHLSEKVHIFEEVEYTIDFPKNRRTKVEIILKNNKVVTGKVDVLKGTPENPYTLNEIAEKVINALDYKGRRELASELIYEIEALKQKDNIGSLIEIANKI</sequence>
<dbReference type="OrthoDB" id="9791416at2"/>
<comment type="caution">
    <text evidence="4">The sequence shown here is derived from an EMBL/GenBank/DDBJ whole genome shotgun (WGS) entry which is preliminary data.</text>
</comment>
<organism evidence="4 5">
    <name type="scientific">Mesobacillus subterraneus</name>
    <dbReference type="NCBI Taxonomy" id="285983"/>
    <lineage>
        <taxon>Bacteria</taxon>
        <taxon>Bacillati</taxon>
        <taxon>Bacillota</taxon>
        <taxon>Bacilli</taxon>
        <taxon>Bacillales</taxon>
        <taxon>Bacillaceae</taxon>
        <taxon>Mesobacillus</taxon>
    </lineage>
</organism>
<dbReference type="PANTHER" id="PTHR16943:SF8">
    <property type="entry name" value="2-METHYLCITRATE DEHYDRATASE"/>
    <property type="match status" value="1"/>
</dbReference>
<comment type="similarity">
    <text evidence="1">Belongs to the PrpD family.</text>
</comment>
<accession>A0A427TWY7</accession>
<evidence type="ECO:0000256" key="1">
    <source>
        <dbReference type="ARBA" id="ARBA00006174"/>
    </source>
</evidence>
<dbReference type="GO" id="GO:0016829">
    <property type="term" value="F:lyase activity"/>
    <property type="evidence" value="ECO:0007669"/>
    <property type="project" value="InterPro"/>
</dbReference>
<dbReference type="PANTHER" id="PTHR16943">
    <property type="entry name" value="2-METHYLCITRATE DEHYDRATASE-RELATED"/>
    <property type="match status" value="1"/>
</dbReference>
<reference evidence="5" key="1">
    <citation type="submission" date="2018-12" db="EMBL/GenBank/DDBJ databases">
        <title>Bacillus chawlae sp. nov., Bacillus glennii sp. nov., and Bacillus saganii sp. nov. Isolated from the Vehicle Assembly Building at Kennedy Space Center where the Viking Spacecraft were Assembled.</title>
        <authorList>
            <person name="Seuylemezian A."/>
            <person name="Vaishampayan P."/>
        </authorList>
    </citation>
    <scope>NUCLEOTIDE SEQUENCE [LARGE SCALE GENOMIC DNA]</scope>
    <source>
        <strain evidence="5">DSM 13966</strain>
    </source>
</reference>
<evidence type="ECO:0000313" key="5">
    <source>
        <dbReference type="Proteomes" id="UP000279911"/>
    </source>
</evidence>
<dbReference type="Pfam" id="PF19305">
    <property type="entry name" value="MmgE_PrpD_C"/>
    <property type="match status" value="1"/>
</dbReference>
<dbReference type="Proteomes" id="UP000279911">
    <property type="component" value="Unassembled WGS sequence"/>
</dbReference>
<dbReference type="EMBL" id="RSFW01000003">
    <property type="protein sequence ID" value="RSD29037.1"/>
    <property type="molecule type" value="Genomic_DNA"/>
</dbReference>
<feature type="domain" description="MmgE/PrpD C-terminal" evidence="3">
    <location>
        <begin position="94"/>
        <end position="242"/>
    </location>
</feature>
<evidence type="ECO:0008006" key="6">
    <source>
        <dbReference type="Google" id="ProtNLM"/>
    </source>
</evidence>
<dbReference type="InterPro" id="IPR045337">
    <property type="entry name" value="MmgE_PrpD_C"/>
</dbReference>
<dbReference type="Pfam" id="PF03972">
    <property type="entry name" value="MmgE_PrpD_N"/>
    <property type="match status" value="1"/>
</dbReference>
<dbReference type="Gene3D" id="1.10.4100.10">
    <property type="entry name" value="2-methylcitrate dehydratase PrpD"/>
    <property type="match status" value="1"/>
</dbReference>
<evidence type="ECO:0000259" key="2">
    <source>
        <dbReference type="Pfam" id="PF03972"/>
    </source>
</evidence>
<dbReference type="InterPro" id="IPR005656">
    <property type="entry name" value="MmgE_PrpD"/>
</dbReference>
<gene>
    <name evidence="4" type="ORF">EJA10_02705</name>
</gene>
<dbReference type="InterPro" id="IPR036148">
    <property type="entry name" value="MmgE/PrpD_sf"/>
</dbReference>
<feature type="domain" description="MmgE/PrpD N-terminal" evidence="2">
    <location>
        <begin position="26"/>
        <end position="72"/>
    </location>
</feature>
<protein>
    <recommendedName>
        <fullName evidence="6">MmgE/PrpD family protein</fullName>
    </recommendedName>
</protein>
<dbReference type="AlphaFoldDB" id="A0A427TWY7"/>
<dbReference type="SUPFAM" id="SSF103378">
    <property type="entry name" value="2-methylcitrate dehydratase PrpD"/>
    <property type="match status" value="1"/>
</dbReference>
<evidence type="ECO:0000259" key="3">
    <source>
        <dbReference type="Pfam" id="PF19305"/>
    </source>
</evidence>